<dbReference type="PANTHER" id="PTHR36486:SF4">
    <property type="entry name" value="PH DOMAIN-CONTAINING PROTEIN"/>
    <property type="match status" value="1"/>
</dbReference>
<dbReference type="GO" id="GO:0007165">
    <property type="term" value="P:signal transduction"/>
    <property type="evidence" value="ECO:0007669"/>
    <property type="project" value="UniProtKB-KW"/>
</dbReference>
<evidence type="ECO:0000256" key="3">
    <source>
        <dbReference type="ARBA" id="ARBA00022771"/>
    </source>
</evidence>
<keyword evidence="3" id="KW-0863">Zinc-finger</keyword>
<evidence type="ECO:0000256" key="9">
    <source>
        <dbReference type="SAM" id="MobiDB-lite"/>
    </source>
</evidence>
<dbReference type="InterPro" id="IPR053057">
    <property type="entry name" value="XLG_GTP-binding"/>
</dbReference>
<dbReference type="GO" id="GO:0008270">
    <property type="term" value="F:zinc ion binding"/>
    <property type="evidence" value="ECO:0007669"/>
    <property type="project" value="UniProtKB-KW"/>
</dbReference>
<evidence type="ECO:0000256" key="7">
    <source>
        <dbReference type="PIRSR" id="PIRSR601019-1"/>
    </source>
</evidence>
<accession>A0ABD3J720</accession>
<dbReference type="SUPFAM" id="SSF52540">
    <property type="entry name" value="P-loop containing nucleoside triphosphate hydrolases"/>
    <property type="match status" value="1"/>
</dbReference>
<dbReference type="InterPro" id="IPR011025">
    <property type="entry name" value="GproteinA_insert"/>
</dbReference>
<dbReference type="SUPFAM" id="SSF47895">
    <property type="entry name" value="Transducin (alpha subunit), insertion domain"/>
    <property type="match status" value="1"/>
</dbReference>
<organism evidence="10 11">
    <name type="scientific">Eucalyptus globulus</name>
    <name type="common">Tasmanian blue gum</name>
    <dbReference type="NCBI Taxonomy" id="34317"/>
    <lineage>
        <taxon>Eukaryota</taxon>
        <taxon>Viridiplantae</taxon>
        <taxon>Streptophyta</taxon>
        <taxon>Embryophyta</taxon>
        <taxon>Tracheophyta</taxon>
        <taxon>Spermatophyta</taxon>
        <taxon>Magnoliopsida</taxon>
        <taxon>eudicotyledons</taxon>
        <taxon>Gunneridae</taxon>
        <taxon>Pentapetalae</taxon>
        <taxon>rosids</taxon>
        <taxon>malvids</taxon>
        <taxon>Myrtales</taxon>
        <taxon>Myrtaceae</taxon>
        <taxon>Myrtoideae</taxon>
        <taxon>Eucalypteae</taxon>
        <taxon>Eucalyptus</taxon>
    </lineage>
</organism>
<evidence type="ECO:0000256" key="1">
    <source>
        <dbReference type="ARBA" id="ARBA00022723"/>
    </source>
</evidence>
<evidence type="ECO:0000256" key="8">
    <source>
        <dbReference type="PIRSR" id="PIRSR601019-2"/>
    </source>
</evidence>
<feature type="compositionally biased region" description="Polar residues" evidence="9">
    <location>
        <begin position="212"/>
        <end position="229"/>
    </location>
</feature>
<dbReference type="InterPro" id="IPR011011">
    <property type="entry name" value="Znf_FYVE_PHD"/>
</dbReference>
<feature type="region of interest" description="Disordered" evidence="9">
    <location>
        <begin position="195"/>
        <end position="254"/>
    </location>
</feature>
<dbReference type="Gene3D" id="3.40.50.300">
    <property type="entry name" value="P-loop containing nucleotide triphosphate hydrolases"/>
    <property type="match status" value="2"/>
</dbReference>
<evidence type="ECO:0000256" key="6">
    <source>
        <dbReference type="ARBA" id="ARBA00023224"/>
    </source>
</evidence>
<feature type="binding site" evidence="8">
    <location>
        <position position="746"/>
    </location>
    <ligand>
        <name>Mg(2+)</name>
        <dbReference type="ChEBI" id="CHEBI:18420"/>
    </ligand>
</feature>
<dbReference type="GO" id="GO:0005525">
    <property type="term" value="F:GTP binding"/>
    <property type="evidence" value="ECO:0007669"/>
    <property type="project" value="UniProtKB-KW"/>
</dbReference>
<feature type="region of interest" description="Disordered" evidence="9">
    <location>
        <begin position="1"/>
        <end position="69"/>
    </location>
</feature>
<protein>
    <submittedName>
        <fullName evidence="10">Uncharacterized protein</fullName>
    </submittedName>
</protein>
<reference evidence="10 11" key="1">
    <citation type="submission" date="2024-11" db="EMBL/GenBank/DDBJ databases">
        <title>Chromosome-level genome assembly of Eucalyptus globulus Labill. provides insights into its genome evolution.</title>
        <authorList>
            <person name="Li X."/>
        </authorList>
    </citation>
    <scope>NUCLEOTIDE SEQUENCE [LARGE SCALE GENOMIC DNA]</scope>
    <source>
        <strain evidence="10">CL2024</strain>
        <tissue evidence="10">Fresh tender leaves</tissue>
    </source>
</reference>
<feature type="binding site" evidence="7">
    <location>
        <begin position="854"/>
        <end position="857"/>
    </location>
    <ligand>
        <name>GTP</name>
        <dbReference type="ChEBI" id="CHEBI:37565"/>
    </ligand>
</feature>
<dbReference type="SMART" id="SM00275">
    <property type="entry name" value="G_alpha"/>
    <property type="match status" value="1"/>
</dbReference>
<comment type="caution">
    <text evidence="10">The sequence shown here is derived from an EMBL/GenBank/DDBJ whole genome shotgun (WGS) entry which is preliminary data.</text>
</comment>
<dbReference type="EMBL" id="JBJKBG010000009">
    <property type="protein sequence ID" value="KAL3722470.1"/>
    <property type="molecule type" value="Genomic_DNA"/>
</dbReference>
<dbReference type="CDD" id="cd00066">
    <property type="entry name" value="G-alpha"/>
    <property type="match status" value="1"/>
</dbReference>
<dbReference type="PRINTS" id="PR00318">
    <property type="entry name" value="GPROTEINA"/>
</dbReference>
<evidence type="ECO:0000313" key="11">
    <source>
        <dbReference type="Proteomes" id="UP001634007"/>
    </source>
</evidence>
<dbReference type="SUPFAM" id="SSF57903">
    <property type="entry name" value="FYVE/PHD zinc finger"/>
    <property type="match status" value="1"/>
</dbReference>
<dbReference type="Pfam" id="PF00503">
    <property type="entry name" value="G-alpha"/>
    <property type="match status" value="1"/>
</dbReference>
<keyword evidence="11" id="KW-1185">Reference proteome</keyword>
<keyword evidence="2 7" id="KW-0547">Nucleotide-binding</keyword>
<feature type="binding site" evidence="8">
    <location>
        <position position="551"/>
    </location>
    <ligand>
        <name>Mg(2+)</name>
        <dbReference type="ChEBI" id="CHEBI:18420"/>
    </ligand>
</feature>
<dbReference type="FunFam" id="3.40.50.300:FF:000692">
    <property type="entry name" value="Guanine nucleotide-binding protein subunit alpha"/>
    <property type="match status" value="1"/>
</dbReference>
<evidence type="ECO:0000313" key="10">
    <source>
        <dbReference type="EMBL" id="KAL3722470.1"/>
    </source>
</evidence>
<dbReference type="PROSITE" id="PS51882">
    <property type="entry name" value="G_ALPHA"/>
    <property type="match status" value="1"/>
</dbReference>
<gene>
    <name evidence="10" type="ORF">ACJRO7_034788</name>
</gene>
<dbReference type="InterPro" id="IPR001019">
    <property type="entry name" value="Gprotein_alpha_su"/>
</dbReference>
<keyword evidence="1 8" id="KW-0479">Metal-binding</keyword>
<evidence type="ECO:0000256" key="2">
    <source>
        <dbReference type="ARBA" id="ARBA00022741"/>
    </source>
</evidence>
<keyword evidence="4" id="KW-0862">Zinc</keyword>
<evidence type="ECO:0000256" key="5">
    <source>
        <dbReference type="ARBA" id="ARBA00023134"/>
    </source>
</evidence>
<dbReference type="Proteomes" id="UP001634007">
    <property type="component" value="Unassembled WGS sequence"/>
</dbReference>
<keyword evidence="5 7" id="KW-0342">GTP-binding</keyword>
<dbReference type="Gene3D" id="1.10.400.10">
    <property type="entry name" value="GI Alpha 1, domain 2-like"/>
    <property type="match status" value="2"/>
</dbReference>
<evidence type="ECO:0000256" key="4">
    <source>
        <dbReference type="ARBA" id="ARBA00022833"/>
    </source>
</evidence>
<dbReference type="InterPro" id="IPR027417">
    <property type="entry name" value="P-loop_NTPase"/>
</dbReference>
<keyword evidence="8" id="KW-0460">Magnesium</keyword>
<dbReference type="PANTHER" id="PTHR36486">
    <property type="entry name" value="OS01G0977800 PROTEIN"/>
    <property type="match status" value="1"/>
</dbReference>
<proteinExistence type="predicted"/>
<name>A0ABD3J720_EUCGL</name>
<dbReference type="Gene3D" id="1.10.720.140">
    <property type="match status" value="1"/>
</dbReference>
<sequence>MTCVRDGGAVVEMPHRNGSAGKASRRNSKRSPVNTVIRKEGKEKKKKKGIRNGPSSSYSPPPQSPLHSSVAFTFPDGDCSLEHSTVLQHKGPLVSCDIPRALPINIDEIPTAAVFPAMSLDRSLPIIQPIRTTDFNQILFEELRITKEVFFSAHSIEPLVGTVGSGARALLGNGNDTSLTSASEVDSFRDCDGDDACVSESSDSGEVERNMQMRSADSTPCRPSSNNLSQREEDSDNEMPQHVRIPSPVTFRDPDSDDICDEESDFDEVDSFPVKQKAENNGKKGSCYRCFKGNRFTEKEVCIVCGAKYCQNCVFRAMGSMPEGRKCVTCIGFRIDEINRSNLGKCSRMLKWLLPESEIKQIMSSEVLCPANEIPPNLLYVNGERLNHKELLLLRGCPNPPKKLRPGHYWYDKVAGFWGKEGQKPCQIISAQLDVGGYIKPNASNGNTGVLFNNREITKEEVWMLKSAGIPCEGKPRFWVSADGCYWEEGQRNAKGRIWEKTKTRLVVSILSLPLPPAKTNSREEMTRNSLGQNDCHHRLLLVGFDKSGTSTIFKQAKILYGFSFSEDERQEMKLMIQSNLYCYLGTLLEGRERFEKEILKKKGKSLLIDQTSPSGQERFERGSSREKGKGLMIDGCRSSETLYPEETKSTYSMGSRLKGFSDWLLKLIASGNLEAIVHSASCEYLPLIEKLWKDEAIQATYNRRNELEKLPRVATYFLERAVEILKEEYEPSDMDILYAEGITSSNGLASMEFSFPTSAKADGYIDSIDQHYSMMRYQLIRVHPRSLGENCKWLEMFEDVSIVLFCVSLTDYDEFYEDNKGLLINKMMASKELFESVVTHPTFYKKDFLLIMNKFDLLKEKIEQSPLTQCEWFGDYHPVIDHKFNIGTYVNLAPALAQRAFHYMAVKFKRLFHSFTERKLYVSLVTGLEQDSVDESLKCAREIIDWEREDIPFINEESVASLEESSS</sequence>
<keyword evidence="6" id="KW-0807">Transducer</keyword>
<dbReference type="AlphaFoldDB" id="A0ABD3J720"/>